<evidence type="ECO:0000313" key="1">
    <source>
        <dbReference type="EMBL" id="KAI5672380.1"/>
    </source>
</evidence>
<reference evidence="2" key="1">
    <citation type="journal article" date="2023" name="Nat. Plants">
        <title>Single-cell RNA sequencing provides a high-resolution roadmap for understanding the multicellular compartmentation of specialized metabolism.</title>
        <authorList>
            <person name="Sun S."/>
            <person name="Shen X."/>
            <person name="Li Y."/>
            <person name="Li Y."/>
            <person name="Wang S."/>
            <person name="Li R."/>
            <person name="Zhang H."/>
            <person name="Shen G."/>
            <person name="Guo B."/>
            <person name="Wei J."/>
            <person name="Xu J."/>
            <person name="St-Pierre B."/>
            <person name="Chen S."/>
            <person name="Sun C."/>
        </authorList>
    </citation>
    <scope>NUCLEOTIDE SEQUENCE [LARGE SCALE GENOMIC DNA]</scope>
</reference>
<gene>
    <name evidence="1" type="ORF">M9H77_12744</name>
</gene>
<evidence type="ECO:0000313" key="2">
    <source>
        <dbReference type="Proteomes" id="UP001060085"/>
    </source>
</evidence>
<keyword evidence="2" id="KW-1185">Reference proteome</keyword>
<proteinExistence type="predicted"/>
<protein>
    <submittedName>
        <fullName evidence="1">Uncharacterized protein</fullName>
    </submittedName>
</protein>
<organism evidence="1 2">
    <name type="scientific">Catharanthus roseus</name>
    <name type="common">Madagascar periwinkle</name>
    <name type="synonym">Vinca rosea</name>
    <dbReference type="NCBI Taxonomy" id="4058"/>
    <lineage>
        <taxon>Eukaryota</taxon>
        <taxon>Viridiplantae</taxon>
        <taxon>Streptophyta</taxon>
        <taxon>Embryophyta</taxon>
        <taxon>Tracheophyta</taxon>
        <taxon>Spermatophyta</taxon>
        <taxon>Magnoliopsida</taxon>
        <taxon>eudicotyledons</taxon>
        <taxon>Gunneridae</taxon>
        <taxon>Pentapetalae</taxon>
        <taxon>asterids</taxon>
        <taxon>lamiids</taxon>
        <taxon>Gentianales</taxon>
        <taxon>Apocynaceae</taxon>
        <taxon>Rauvolfioideae</taxon>
        <taxon>Vinceae</taxon>
        <taxon>Catharanthinae</taxon>
        <taxon>Catharanthus</taxon>
    </lineage>
</organism>
<dbReference type="EMBL" id="CM044703">
    <property type="protein sequence ID" value="KAI5672380.1"/>
    <property type="molecule type" value="Genomic_DNA"/>
</dbReference>
<sequence>MEALTVEESPKIKEFSKAKIEEILKIHVVKESSKEEPSCIMSGKSIENKEKEIVENKESGQVESSCNEENLSNVINSLNTLFENTFGFRFHYFHFKEFLLKDFDNLMGISLELFKVNHLAFEKSNLRKVAFEQVCKDFVVGHLFYHRPFKECFLKLFM</sequence>
<accession>A0ACC0BI68</accession>
<dbReference type="Proteomes" id="UP001060085">
    <property type="component" value="Linkage Group LG03"/>
</dbReference>
<name>A0ACC0BI68_CATRO</name>
<comment type="caution">
    <text evidence="1">The sequence shown here is derived from an EMBL/GenBank/DDBJ whole genome shotgun (WGS) entry which is preliminary data.</text>
</comment>